<dbReference type="Gene3D" id="2.40.30.10">
    <property type="entry name" value="Translation factors"/>
    <property type="match status" value="1"/>
</dbReference>
<keyword evidence="3" id="KW-0274">FAD</keyword>
<dbReference type="PANTHER" id="PTHR42887:SF2">
    <property type="entry name" value="OS12G0638800 PROTEIN"/>
    <property type="match status" value="1"/>
</dbReference>
<keyword evidence="2" id="KW-0285">Flavoprotein</keyword>
<dbReference type="SUPFAM" id="SSF160996">
    <property type="entry name" value="HI0933 insert domain-like"/>
    <property type="match status" value="1"/>
</dbReference>
<evidence type="ECO:0000256" key="1">
    <source>
        <dbReference type="ARBA" id="ARBA00001974"/>
    </source>
</evidence>
<feature type="domain" description="RsdA/BaiN/AoA(So)-like insert" evidence="5">
    <location>
        <begin position="191"/>
        <end position="356"/>
    </location>
</feature>
<dbReference type="PRINTS" id="PR00411">
    <property type="entry name" value="PNDRDTASEI"/>
</dbReference>
<accession>A0A0W8E3N7</accession>
<proteinExistence type="predicted"/>
<dbReference type="InterPro" id="IPR055178">
    <property type="entry name" value="RsdA/BaiN/AoA(So)-like_dom"/>
</dbReference>
<dbReference type="Gene3D" id="3.50.50.60">
    <property type="entry name" value="FAD/NAD(P)-binding domain"/>
    <property type="match status" value="1"/>
</dbReference>
<dbReference type="Pfam" id="PF03486">
    <property type="entry name" value="HI0933_like"/>
    <property type="match status" value="1"/>
</dbReference>
<dbReference type="PRINTS" id="PR00368">
    <property type="entry name" value="FADPNR"/>
</dbReference>
<dbReference type="EMBL" id="LNQE01001888">
    <property type="protein sequence ID" value="KUG03236.1"/>
    <property type="molecule type" value="Genomic_DNA"/>
</dbReference>
<evidence type="ECO:0000259" key="4">
    <source>
        <dbReference type="Pfam" id="PF03486"/>
    </source>
</evidence>
<sequence>MDNKVVVIGGGPAGMMAALNARAHGAQVVLIEKNQRVGKKLGITGKGRGNITSAVDRDEFIASFPGNGRFLYSAFNEFSNHDLIEYFKGKGLETKVERGNRVFPQSERALDVVNLLYKNMLEVGVQILSGREVTGIWIESGRVAGVMMARDRMSADAVIIATGGLSYPVTGSTGDGYKWAQEAGHRIIDPRASLVPLVTVEGWVKELQGLSLKNVRASAWKTDGTQINEEFGEMLFTHFGVSGPIILSMSSDIGKCLAREKKTVTLTIDLKPALSEEKLDERVQRDFLKYSRRNLKNSLGELLPNKLIPVIIALSGIDKEKECSRISREERGRLVKLLKALSMTVAATRPVAEAIVTAGGVDVKEVNPRTMESRLIGGLFFAGEVLDIDGYTGGFNLQAAFSTGHAAGKYAALQNTN</sequence>
<evidence type="ECO:0000256" key="2">
    <source>
        <dbReference type="ARBA" id="ARBA00022630"/>
    </source>
</evidence>
<evidence type="ECO:0000313" key="6">
    <source>
        <dbReference type="EMBL" id="KUG03236.1"/>
    </source>
</evidence>
<dbReference type="AlphaFoldDB" id="A0A0W8E3N7"/>
<organism evidence="6">
    <name type="scientific">hydrocarbon metagenome</name>
    <dbReference type="NCBI Taxonomy" id="938273"/>
    <lineage>
        <taxon>unclassified sequences</taxon>
        <taxon>metagenomes</taxon>
        <taxon>ecological metagenomes</taxon>
    </lineage>
</organism>
<dbReference type="InterPro" id="IPR023166">
    <property type="entry name" value="BaiN-like_dom_sf"/>
</dbReference>
<feature type="domain" description="RsdA/BaiN/AoA(So)-like Rossmann fold-like" evidence="4">
    <location>
        <begin position="4"/>
        <end position="409"/>
    </location>
</feature>
<evidence type="ECO:0000259" key="5">
    <source>
        <dbReference type="Pfam" id="PF22780"/>
    </source>
</evidence>
<name>A0A0W8E3N7_9ZZZZ</name>
<dbReference type="Gene3D" id="1.10.8.260">
    <property type="entry name" value="HI0933 insert domain-like"/>
    <property type="match status" value="1"/>
</dbReference>
<comment type="cofactor">
    <cofactor evidence="1">
        <name>FAD</name>
        <dbReference type="ChEBI" id="CHEBI:57692"/>
    </cofactor>
</comment>
<dbReference type="PANTHER" id="PTHR42887">
    <property type="entry name" value="OS12G0638800 PROTEIN"/>
    <property type="match status" value="1"/>
</dbReference>
<reference evidence="6" key="1">
    <citation type="journal article" date="2015" name="Proc. Natl. Acad. Sci. U.S.A.">
        <title>Networks of energetic and metabolic interactions define dynamics in microbial communities.</title>
        <authorList>
            <person name="Embree M."/>
            <person name="Liu J.K."/>
            <person name="Al-Bassam M.M."/>
            <person name="Zengler K."/>
        </authorList>
    </citation>
    <scope>NUCLEOTIDE SEQUENCE</scope>
</reference>
<dbReference type="InterPro" id="IPR036188">
    <property type="entry name" value="FAD/NAD-bd_sf"/>
</dbReference>
<protein>
    <submittedName>
        <fullName evidence="6">Nad(Fad)-utilizing dehydrogenase</fullName>
    </submittedName>
</protein>
<dbReference type="SUPFAM" id="SSF51905">
    <property type="entry name" value="FAD/NAD(P)-binding domain"/>
    <property type="match status" value="1"/>
</dbReference>
<dbReference type="InterPro" id="IPR004792">
    <property type="entry name" value="BaiN-like"/>
</dbReference>
<gene>
    <name evidence="6" type="ORF">ASZ90_019335</name>
</gene>
<evidence type="ECO:0000256" key="3">
    <source>
        <dbReference type="ARBA" id="ARBA00022827"/>
    </source>
</evidence>
<comment type="caution">
    <text evidence="6">The sequence shown here is derived from an EMBL/GenBank/DDBJ whole genome shotgun (WGS) entry which is preliminary data.</text>
</comment>
<dbReference type="NCBIfam" id="TIGR00275">
    <property type="entry name" value="aminoacetone oxidase family FAD-binding enzyme"/>
    <property type="match status" value="1"/>
</dbReference>
<dbReference type="Pfam" id="PF22780">
    <property type="entry name" value="HI0933_like_1st"/>
    <property type="match status" value="1"/>
</dbReference>
<dbReference type="InterPro" id="IPR057661">
    <property type="entry name" value="RsdA/BaiN/AoA(So)_Rossmann"/>
</dbReference>